<dbReference type="EMBL" id="JBJXBP010000002">
    <property type="protein sequence ID" value="KAL3845265.1"/>
    <property type="molecule type" value="Genomic_DNA"/>
</dbReference>
<feature type="compositionally biased region" description="Polar residues" evidence="1">
    <location>
        <begin position="797"/>
        <end position="812"/>
    </location>
</feature>
<evidence type="ECO:0008006" key="4">
    <source>
        <dbReference type="Google" id="ProtNLM"/>
    </source>
</evidence>
<gene>
    <name evidence="2" type="ORF">ACJIZ3_002668</name>
</gene>
<feature type="compositionally biased region" description="Polar residues" evidence="1">
    <location>
        <begin position="525"/>
        <end position="543"/>
    </location>
</feature>
<feature type="compositionally biased region" description="Basic and acidic residues" evidence="1">
    <location>
        <begin position="355"/>
        <end position="372"/>
    </location>
</feature>
<feature type="region of interest" description="Disordered" evidence="1">
    <location>
        <begin position="415"/>
        <end position="475"/>
    </location>
</feature>
<accession>A0ABD3U8F2</accession>
<feature type="region of interest" description="Disordered" evidence="1">
    <location>
        <begin position="284"/>
        <end position="303"/>
    </location>
</feature>
<feature type="compositionally biased region" description="Basic and acidic residues" evidence="1">
    <location>
        <begin position="415"/>
        <end position="426"/>
    </location>
</feature>
<feature type="region of interest" description="Disordered" evidence="1">
    <location>
        <begin position="347"/>
        <end position="399"/>
    </location>
</feature>
<feature type="compositionally biased region" description="Polar residues" evidence="1">
    <location>
        <begin position="637"/>
        <end position="646"/>
    </location>
</feature>
<feature type="compositionally biased region" description="Basic and acidic residues" evidence="1">
    <location>
        <begin position="386"/>
        <end position="399"/>
    </location>
</feature>
<feature type="compositionally biased region" description="Basic and acidic residues" evidence="1">
    <location>
        <begin position="662"/>
        <end position="671"/>
    </location>
</feature>
<protein>
    <recommendedName>
        <fullName evidence="4">DUF4378 domain-containing protein</fullName>
    </recommendedName>
</protein>
<proteinExistence type="predicted"/>
<feature type="region of interest" description="Disordered" evidence="1">
    <location>
        <begin position="22"/>
        <end position="44"/>
    </location>
</feature>
<feature type="compositionally biased region" description="Polar residues" evidence="1">
    <location>
        <begin position="450"/>
        <end position="459"/>
    </location>
</feature>
<evidence type="ECO:0000313" key="2">
    <source>
        <dbReference type="EMBL" id="KAL3845265.1"/>
    </source>
</evidence>
<comment type="caution">
    <text evidence="2">The sequence shown here is derived from an EMBL/GenBank/DDBJ whole genome shotgun (WGS) entry which is preliminary data.</text>
</comment>
<evidence type="ECO:0000313" key="3">
    <source>
        <dbReference type="Proteomes" id="UP001634393"/>
    </source>
</evidence>
<feature type="compositionally biased region" description="Basic and acidic residues" evidence="1">
    <location>
        <begin position="433"/>
        <end position="445"/>
    </location>
</feature>
<feature type="region of interest" description="Disordered" evidence="1">
    <location>
        <begin position="598"/>
        <end position="697"/>
    </location>
</feature>
<keyword evidence="3" id="KW-1185">Reference proteome</keyword>
<organism evidence="2 3">
    <name type="scientific">Penstemon smallii</name>
    <dbReference type="NCBI Taxonomy" id="265156"/>
    <lineage>
        <taxon>Eukaryota</taxon>
        <taxon>Viridiplantae</taxon>
        <taxon>Streptophyta</taxon>
        <taxon>Embryophyta</taxon>
        <taxon>Tracheophyta</taxon>
        <taxon>Spermatophyta</taxon>
        <taxon>Magnoliopsida</taxon>
        <taxon>eudicotyledons</taxon>
        <taxon>Gunneridae</taxon>
        <taxon>Pentapetalae</taxon>
        <taxon>asterids</taxon>
        <taxon>lamiids</taxon>
        <taxon>Lamiales</taxon>
        <taxon>Plantaginaceae</taxon>
        <taxon>Cheloneae</taxon>
        <taxon>Penstemon</taxon>
    </lineage>
</organism>
<name>A0ABD3U8F2_9LAMI</name>
<dbReference type="PANTHER" id="PTHR34282:SF1">
    <property type="entry name" value="DUF3741 DOMAIN-CONTAINING PROTEIN"/>
    <property type="match status" value="1"/>
</dbReference>
<feature type="compositionally biased region" description="Basic and acidic residues" evidence="1">
    <location>
        <begin position="460"/>
        <end position="475"/>
    </location>
</feature>
<feature type="compositionally biased region" description="Basic and acidic residues" evidence="1">
    <location>
        <begin position="685"/>
        <end position="697"/>
    </location>
</feature>
<feature type="compositionally biased region" description="Basic and acidic residues" evidence="1">
    <location>
        <begin position="22"/>
        <end position="35"/>
    </location>
</feature>
<dbReference type="PANTHER" id="PTHR34282">
    <property type="entry name" value="OS01G0228800 PROTEIN-RELATED"/>
    <property type="match status" value="1"/>
</dbReference>
<evidence type="ECO:0000256" key="1">
    <source>
        <dbReference type="SAM" id="MobiDB-lite"/>
    </source>
</evidence>
<reference evidence="2 3" key="1">
    <citation type="submission" date="2024-12" db="EMBL/GenBank/DDBJ databases">
        <title>The unique morphological basis and parallel evolutionary history of personate flowers in Penstemon.</title>
        <authorList>
            <person name="Depatie T.H."/>
            <person name="Wessinger C.A."/>
        </authorList>
    </citation>
    <scope>NUCLEOTIDE SEQUENCE [LARGE SCALE GENOMIC DNA]</scope>
    <source>
        <strain evidence="2">WTNN_2</strain>
        <tissue evidence="2">Leaf</tissue>
    </source>
</reference>
<dbReference type="AlphaFoldDB" id="A0ABD3U8F2"/>
<feature type="region of interest" description="Disordered" evidence="1">
    <location>
        <begin position="500"/>
        <end position="557"/>
    </location>
</feature>
<feature type="compositionally biased region" description="Basic and acidic residues" evidence="1">
    <location>
        <begin position="500"/>
        <end position="511"/>
    </location>
</feature>
<dbReference type="Proteomes" id="UP001634393">
    <property type="component" value="Unassembled WGS sequence"/>
</dbReference>
<sequence length="1057" mass="119883">MATKSDFAQKLLHDLRLRKEKMASTRQYSDMHENTGRTNRGSQQVNALEYVGSRTGNMSQRSNKGSRSNSFAESSNQIVLYDKGQTSTQVRDLSKAIAFAFENSGKFNKRTSSSNPLVNFFNRFGRRSMDCRKMDITSFDNHSLSTSQFPNVSNIHISEISKGVQKLNQILRSCSNGINFDINSIEVGKELMKGSIDLEESLRMLVNLQEASVYTNGGGAQQKSRIKLLEEDEDYQEDTEKKTDHWQLSRPRFSFDKTSRNSHNVQSAAKNNIKGRQLAISYLDGTPKQPVSNSKIISHKKSASCGQDLSISTQVKLTNNSSSSGSTQDKGRLSNVIAKLMGLEELPHMEISTGKQKDSKWKEGKDPNEGKQKKVSSKTNKLTESLNRDSRKALPLTTDKKLHLTNNTLIRDSKLNLKAEKSHETPDGSCKMVKSEGNKPQKDSKLLATTIMQKQQNQDSESKQDLKEERKREIIGTKERKAPILNSELLQKAKKNRILKVEDTPHNRTDRNVSANYLEKRITNKDLSSNQQKSPDQRASAQVQVLKKPRHSEDNRRIEQKCQQLKNQNFLNKKHDGKVESIISSKPKKVAAENLEKKISHDKSMHGNETLAKFTEKVPLKDPANSRNRDDALMIDTSKNSVANQENFKKEDKSQYSSPSKPEFDNEKESSDLLTQDKPITVSVTREKATSQKVQKSENPRKIEVLIARRNASATENRLTRSLKQSANMLQDLKQQMHNKNCSSKTMELQSDSKVKEGEVSTIMCNASQMSTESLNQLDKLQNEAEHVFTLNSSVEDECQTQNIQRTPTPNDNYDDISDSGKVSNYPQTVDQSYASKDAQELMQCDQSSGGHEEPTESLYKIPEHDYMQLTALGRQEQLTEPEKDLKEIVIKSQMFLNTAEALFKLNIPISFLHDSDLNDEVADKKLILDCGYEVIKRKARRYEVTLHPYIKTTVTCTKVRSLDDLVKQLCRDFETLKSYGGNDSDQSDVADNLCKMIDNDINNKDPDVNSMWDFEWNKMKCVFPEKEDVIRDVEKHMLNGLLEEITNDLLLVTVSV</sequence>
<feature type="region of interest" description="Disordered" evidence="1">
    <location>
        <begin position="797"/>
        <end position="827"/>
    </location>
</feature>